<dbReference type="EMBL" id="UGRU01000001">
    <property type="protein sequence ID" value="SUA44677.1"/>
    <property type="molecule type" value="Genomic_DNA"/>
</dbReference>
<reference evidence="2 3" key="1">
    <citation type="submission" date="2018-06" db="EMBL/GenBank/DDBJ databases">
        <authorList>
            <consortium name="Pathogen Informatics"/>
            <person name="Doyle S."/>
        </authorList>
    </citation>
    <scope>NUCLEOTIDE SEQUENCE [LARGE SCALE GENOMIC DNA]</scope>
    <source>
        <strain evidence="2 3">NCTC13184</strain>
    </source>
</reference>
<proteinExistence type="predicted"/>
<dbReference type="SUPFAM" id="SSF54427">
    <property type="entry name" value="NTF2-like"/>
    <property type="match status" value="1"/>
</dbReference>
<evidence type="ECO:0000313" key="2">
    <source>
        <dbReference type="EMBL" id="SUA44677.1"/>
    </source>
</evidence>
<organism evidence="2 3">
    <name type="scientific">Nocardia africana</name>
    <dbReference type="NCBI Taxonomy" id="134964"/>
    <lineage>
        <taxon>Bacteria</taxon>
        <taxon>Bacillati</taxon>
        <taxon>Actinomycetota</taxon>
        <taxon>Actinomycetes</taxon>
        <taxon>Mycobacteriales</taxon>
        <taxon>Nocardiaceae</taxon>
        <taxon>Nocardia</taxon>
    </lineage>
</organism>
<gene>
    <name evidence="2" type="ORF">NCTC13184_03197</name>
</gene>
<accession>A0A378WVB3</accession>
<dbReference type="Pfam" id="PF12680">
    <property type="entry name" value="SnoaL_2"/>
    <property type="match status" value="1"/>
</dbReference>
<sequence>MRRGITRRVIDRAPALRHARRMSENDTTTTSTYDAVAQRYIDTWNEPDAPARRKLLDELYRPDATYTDPLAAVAGVAAIDEMIAGVREQFAGMRFGLGPVDGHHDQLRFTWTLGLPDAEPLIVGFDVVVLDGDRIARVHGFLDKIPG</sequence>
<evidence type="ECO:0000313" key="3">
    <source>
        <dbReference type="Proteomes" id="UP000255082"/>
    </source>
</evidence>
<feature type="domain" description="SnoaL-like" evidence="1">
    <location>
        <begin position="37"/>
        <end position="138"/>
    </location>
</feature>
<name>A0A378WVB3_9NOCA</name>
<evidence type="ECO:0000259" key="1">
    <source>
        <dbReference type="Pfam" id="PF12680"/>
    </source>
</evidence>
<dbReference type="InterPro" id="IPR032710">
    <property type="entry name" value="NTF2-like_dom_sf"/>
</dbReference>
<dbReference type="InterPro" id="IPR037401">
    <property type="entry name" value="SnoaL-like"/>
</dbReference>
<dbReference type="Gene3D" id="3.10.450.50">
    <property type="match status" value="1"/>
</dbReference>
<dbReference type="Proteomes" id="UP000255082">
    <property type="component" value="Unassembled WGS sequence"/>
</dbReference>
<protein>
    <submittedName>
        <fullName evidence="2">SnoaL-like domain</fullName>
    </submittedName>
</protein>
<dbReference type="AlphaFoldDB" id="A0A378WVB3"/>